<evidence type="ECO:0000313" key="1">
    <source>
        <dbReference type="EMBL" id="APC19410.1"/>
    </source>
</evidence>
<proteinExistence type="predicted"/>
<reference evidence="2" key="1">
    <citation type="submission" date="2016-10" db="EMBL/GenBank/DDBJ databases">
        <title>Pseudomonas frederiksbergensis ERGS4:02 complete genome.</title>
        <authorList>
            <person name="Kumar R."/>
            <person name="Acharya V."/>
            <person name="Singh D."/>
        </authorList>
    </citation>
    <scope>NUCLEOTIDE SEQUENCE [LARGE SCALE GENOMIC DNA]</scope>
    <source>
        <strain evidence="2">ERGS4:02</strain>
        <plasmid evidence="2">Plasmid unnamed1</plasmid>
    </source>
</reference>
<protein>
    <submittedName>
        <fullName evidence="1">Uncharacterized protein</fullName>
    </submittedName>
</protein>
<geneLocation type="plasmid" evidence="1">
    <name>unnamed1</name>
</geneLocation>
<accession>A0A1J0ETC1</accession>
<dbReference type="RefSeq" id="WP_071555918.1">
    <property type="nucleotide sequence ID" value="NZ_CP017887.1"/>
</dbReference>
<sequence length="138" mass="16421">MSDFKRIKEIYLSFAEDVRNSFGENNFAEIETIDTLRVRYWYEVLRLRTRLETASDMEYYFESESFKRNAKGAVAWYRNKWSRYATGQHVPQAKTLRRVEAREHGSIRELHLPLWEVLDASNTRVMKGDSFLKCLGKV</sequence>
<dbReference type="EMBL" id="CP017887">
    <property type="protein sequence ID" value="APC19410.1"/>
    <property type="molecule type" value="Genomic_DNA"/>
</dbReference>
<dbReference type="GeneID" id="46911961"/>
<keyword evidence="1" id="KW-0614">Plasmid</keyword>
<organism evidence="1 2">
    <name type="scientific">Pseudomonas frederiksbergensis</name>
    <dbReference type="NCBI Taxonomy" id="104087"/>
    <lineage>
        <taxon>Bacteria</taxon>
        <taxon>Pseudomonadati</taxon>
        <taxon>Pseudomonadota</taxon>
        <taxon>Gammaproteobacteria</taxon>
        <taxon>Pseudomonadales</taxon>
        <taxon>Pseudomonadaceae</taxon>
        <taxon>Pseudomonas</taxon>
    </lineage>
</organism>
<evidence type="ECO:0000313" key="2">
    <source>
        <dbReference type="Proteomes" id="UP000182567"/>
    </source>
</evidence>
<name>A0A1J0ETC1_9PSED</name>
<gene>
    <name evidence="1" type="ORF">BLL42_27105</name>
</gene>
<dbReference type="OrthoDB" id="6997471at2"/>
<dbReference type="Proteomes" id="UP000182567">
    <property type="component" value="Plasmid unnamed1"/>
</dbReference>
<dbReference type="AlphaFoldDB" id="A0A1J0ETC1"/>